<evidence type="ECO:0000313" key="1">
    <source>
        <dbReference type="EMBL" id="EAY18711.1"/>
    </source>
</evidence>
<reference evidence="1" key="1">
    <citation type="submission" date="2006-10" db="EMBL/GenBank/DDBJ databases">
        <authorList>
            <person name="Amadeo P."/>
            <person name="Zhao Q."/>
            <person name="Wortman J."/>
            <person name="Fraser-Liggett C."/>
            <person name="Carlton J."/>
        </authorList>
    </citation>
    <scope>NUCLEOTIDE SEQUENCE</scope>
    <source>
        <strain evidence="1">G3</strain>
    </source>
</reference>
<dbReference type="GO" id="GO:0006355">
    <property type="term" value="P:regulation of DNA-templated transcription"/>
    <property type="evidence" value="ECO:0007669"/>
    <property type="project" value="InterPro"/>
</dbReference>
<name>A2DLS8_TRIV3</name>
<gene>
    <name evidence="1" type="ORF">TVAG_063160</name>
</gene>
<dbReference type="Gene3D" id="1.25.40.20">
    <property type="entry name" value="Ankyrin repeat-containing domain"/>
    <property type="match status" value="1"/>
</dbReference>
<reference evidence="1" key="2">
    <citation type="journal article" date="2007" name="Science">
        <title>Draft genome sequence of the sexually transmitted pathogen Trichomonas vaginalis.</title>
        <authorList>
            <person name="Carlton J.M."/>
            <person name="Hirt R.P."/>
            <person name="Silva J.C."/>
            <person name="Delcher A.L."/>
            <person name="Schatz M."/>
            <person name="Zhao Q."/>
            <person name="Wortman J.R."/>
            <person name="Bidwell S.L."/>
            <person name="Alsmark U.C.M."/>
            <person name="Besteiro S."/>
            <person name="Sicheritz-Ponten T."/>
            <person name="Noel C.J."/>
            <person name="Dacks J.B."/>
            <person name="Foster P.G."/>
            <person name="Simillion C."/>
            <person name="Van de Peer Y."/>
            <person name="Miranda-Saavedra D."/>
            <person name="Barton G.J."/>
            <person name="Westrop G.D."/>
            <person name="Mueller S."/>
            <person name="Dessi D."/>
            <person name="Fiori P.L."/>
            <person name="Ren Q."/>
            <person name="Paulsen I."/>
            <person name="Zhang H."/>
            <person name="Bastida-Corcuera F.D."/>
            <person name="Simoes-Barbosa A."/>
            <person name="Brown M.T."/>
            <person name="Hayes R.D."/>
            <person name="Mukherjee M."/>
            <person name="Okumura C.Y."/>
            <person name="Schneider R."/>
            <person name="Smith A.J."/>
            <person name="Vanacova S."/>
            <person name="Villalvazo M."/>
            <person name="Haas B.J."/>
            <person name="Pertea M."/>
            <person name="Feldblyum T.V."/>
            <person name="Utterback T.R."/>
            <person name="Shu C.L."/>
            <person name="Osoegawa K."/>
            <person name="de Jong P.J."/>
            <person name="Hrdy I."/>
            <person name="Horvathova L."/>
            <person name="Zubacova Z."/>
            <person name="Dolezal P."/>
            <person name="Malik S.B."/>
            <person name="Logsdon J.M. Jr."/>
            <person name="Henze K."/>
            <person name="Gupta A."/>
            <person name="Wang C.C."/>
            <person name="Dunne R.L."/>
            <person name="Upcroft J.A."/>
            <person name="Upcroft P."/>
            <person name="White O."/>
            <person name="Salzberg S.L."/>
            <person name="Tang P."/>
            <person name="Chiu C.-H."/>
            <person name="Lee Y.-S."/>
            <person name="Embley T.M."/>
            <person name="Coombs G.H."/>
            <person name="Mottram J.C."/>
            <person name="Tachezy J."/>
            <person name="Fraser-Liggett C.M."/>
            <person name="Johnson P.J."/>
        </authorList>
    </citation>
    <scope>NUCLEOTIDE SEQUENCE [LARGE SCALE GENOMIC DNA]</scope>
    <source>
        <strain evidence="1">G3</strain>
    </source>
</reference>
<dbReference type="PANTHER" id="PTHR24164">
    <property type="entry name" value="RELA-ASSOCIATED INHIBITOR"/>
    <property type="match status" value="1"/>
</dbReference>
<dbReference type="PANTHER" id="PTHR24164:SF4">
    <property type="entry name" value="RELA-ASSOCIATED INHIBITOR"/>
    <property type="match status" value="1"/>
</dbReference>
<sequence length="389" mass="45559">MNMFTRKFLVIERGNDIKGKEPFSFYVNNERIELSKDVSIMISKLVHDEYLRDSSIKSVRKYLNLSCNNTIDIISEFFKTGVLRFENDRAHNRDLFEFSSAFGIEYLTNIFCEYVKSTYQEINEENLYDIFDYASVQNDQNKINECISFFASRMFNLQEEYKIKTIQRYGYDFFESVLISESLKISNEDSLSEFDNSFFSILGYVRVEFCSNDSIKSIKNFSVKHGLESISTEVFERALLNRSQIPHNLALSNTSYINKPEITAPKLQLSNINYFSRETTTKFEISNIKEHEINENTYENMRKFGGLRKTKDNFNHIYEIIEKASNEGDISAIKYSVDEKYSDVCNENGYNMICEAAWRNNLCLVKHLFNNGADMRSRNIAKQTIFHSL</sequence>
<dbReference type="SUPFAM" id="SSF48403">
    <property type="entry name" value="Ankyrin repeat"/>
    <property type="match status" value="1"/>
</dbReference>
<dbReference type="EMBL" id="DS113216">
    <property type="protein sequence ID" value="EAY18711.1"/>
    <property type="molecule type" value="Genomic_DNA"/>
</dbReference>
<dbReference type="VEuPathDB" id="TrichDB:TVAG_063160"/>
<dbReference type="VEuPathDB" id="TrichDB:TVAGG3_0581510"/>
<organism evidence="1 2">
    <name type="scientific">Trichomonas vaginalis (strain ATCC PRA-98 / G3)</name>
    <dbReference type="NCBI Taxonomy" id="412133"/>
    <lineage>
        <taxon>Eukaryota</taxon>
        <taxon>Metamonada</taxon>
        <taxon>Parabasalia</taxon>
        <taxon>Trichomonadida</taxon>
        <taxon>Trichomonadidae</taxon>
        <taxon>Trichomonas</taxon>
    </lineage>
</organism>
<dbReference type="AlphaFoldDB" id="A2DLS8"/>
<dbReference type="RefSeq" id="XP_001579697.1">
    <property type="nucleotide sequence ID" value="XM_001579647.1"/>
</dbReference>
<dbReference type="Proteomes" id="UP000001542">
    <property type="component" value="Unassembled WGS sequence"/>
</dbReference>
<proteinExistence type="predicted"/>
<dbReference type="InParanoid" id="A2DLS8"/>
<dbReference type="SMR" id="A2DLS8"/>
<evidence type="ECO:0000313" key="2">
    <source>
        <dbReference type="Proteomes" id="UP000001542"/>
    </source>
</evidence>
<dbReference type="InterPro" id="IPR036770">
    <property type="entry name" value="Ankyrin_rpt-contain_sf"/>
</dbReference>
<dbReference type="KEGG" id="tva:5464225"/>
<accession>A2DLS8</accession>
<protein>
    <submittedName>
        <fullName evidence="1">Uncharacterized protein</fullName>
    </submittedName>
</protein>
<keyword evidence="2" id="KW-1185">Reference proteome</keyword>
<dbReference type="InterPro" id="IPR028320">
    <property type="entry name" value="iASPP"/>
</dbReference>